<evidence type="ECO:0000256" key="2">
    <source>
        <dbReference type="ARBA" id="ARBA00023125"/>
    </source>
</evidence>
<evidence type="ECO:0000256" key="3">
    <source>
        <dbReference type="ARBA" id="ARBA00023163"/>
    </source>
</evidence>
<evidence type="ECO:0000256" key="4">
    <source>
        <dbReference type="PROSITE-ProRule" id="PRU01091"/>
    </source>
</evidence>
<dbReference type="Pfam" id="PF00486">
    <property type="entry name" value="Trans_reg_C"/>
    <property type="match status" value="1"/>
</dbReference>
<protein>
    <submittedName>
        <fullName evidence="6">Helix-turn-helix domain-containing protein</fullName>
    </submittedName>
</protein>
<sequence length="227" mass="26937">MKIIYVTNSTQQDDTFKKYIERLGLDIFVLTKDQDELRDKKTTETLSQIFSVILFDETIPDIFLNKVLQIIQPHFQTIIRITANPNLEKNRHKLKERGIHFYFDSNTEIDEFREAIFLSDEKDTSRKNIRSNSTLSEEFYNTKIFNFTNKEKYIYKYLLENHYHVVKREKMCIELFDDVSLSQLAALSSCINSIRKKMVSQGFESTVIKTIWGKGYKIDSNSYKTYK</sequence>
<dbReference type="Proteomes" id="UP001252875">
    <property type="component" value="Unassembled WGS sequence"/>
</dbReference>
<dbReference type="RefSeq" id="WP_311822935.1">
    <property type="nucleotide sequence ID" value="NZ_JARPYF010000008.1"/>
</dbReference>
<dbReference type="SMART" id="SM00862">
    <property type="entry name" value="Trans_reg_C"/>
    <property type="match status" value="1"/>
</dbReference>
<dbReference type="SUPFAM" id="SSF46894">
    <property type="entry name" value="C-terminal effector domain of the bipartite response regulators"/>
    <property type="match status" value="1"/>
</dbReference>
<feature type="domain" description="OmpR/PhoB-type" evidence="5">
    <location>
        <begin position="121"/>
        <end position="220"/>
    </location>
</feature>
<proteinExistence type="predicted"/>
<dbReference type="EMBL" id="JARPYI010000008">
    <property type="protein sequence ID" value="MDT2600976.1"/>
    <property type="molecule type" value="Genomic_DNA"/>
</dbReference>
<name>A0ABU3F495_9ENTE</name>
<evidence type="ECO:0000313" key="6">
    <source>
        <dbReference type="EMBL" id="MDT2600976.1"/>
    </source>
</evidence>
<gene>
    <name evidence="6" type="ORF">P7D85_14410</name>
</gene>
<dbReference type="InterPro" id="IPR016032">
    <property type="entry name" value="Sig_transdc_resp-reg_C-effctor"/>
</dbReference>
<dbReference type="Gene3D" id="1.10.10.10">
    <property type="entry name" value="Winged helix-like DNA-binding domain superfamily/Winged helix DNA-binding domain"/>
    <property type="match status" value="1"/>
</dbReference>
<keyword evidence="1" id="KW-0805">Transcription regulation</keyword>
<dbReference type="PROSITE" id="PS51755">
    <property type="entry name" value="OMPR_PHOB"/>
    <property type="match status" value="1"/>
</dbReference>
<dbReference type="InterPro" id="IPR001867">
    <property type="entry name" value="OmpR/PhoB-type_DNA-bd"/>
</dbReference>
<keyword evidence="2 4" id="KW-0238">DNA-binding</keyword>
<accession>A0ABU3F495</accession>
<evidence type="ECO:0000259" key="5">
    <source>
        <dbReference type="PROSITE" id="PS51755"/>
    </source>
</evidence>
<evidence type="ECO:0000256" key="1">
    <source>
        <dbReference type="ARBA" id="ARBA00023015"/>
    </source>
</evidence>
<organism evidence="6 7">
    <name type="scientific">Enterococcus hulanensis</name>
    <dbReference type="NCBI Taxonomy" id="2559929"/>
    <lineage>
        <taxon>Bacteria</taxon>
        <taxon>Bacillati</taxon>
        <taxon>Bacillota</taxon>
        <taxon>Bacilli</taxon>
        <taxon>Lactobacillales</taxon>
        <taxon>Enterococcaceae</taxon>
        <taxon>Enterococcus</taxon>
    </lineage>
</organism>
<evidence type="ECO:0000313" key="7">
    <source>
        <dbReference type="Proteomes" id="UP001252875"/>
    </source>
</evidence>
<keyword evidence="7" id="KW-1185">Reference proteome</keyword>
<comment type="caution">
    <text evidence="6">The sequence shown here is derived from an EMBL/GenBank/DDBJ whole genome shotgun (WGS) entry which is preliminary data.</text>
</comment>
<keyword evidence="3" id="KW-0804">Transcription</keyword>
<feature type="DNA-binding region" description="OmpR/PhoB-type" evidence="4">
    <location>
        <begin position="121"/>
        <end position="220"/>
    </location>
</feature>
<reference evidence="6 7" key="1">
    <citation type="submission" date="2023-03" db="EMBL/GenBank/DDBJ databases">
        <authorList>
            <person name="Shen W."/>
            <person name="Cai J."/>
        </authorList>
    </citation>
    <scope>NUCLEOTIDE SEQUENCE [LARGE SCALE GENOMIC DNA]</scope>
    <source>
        <strain evidence="6 7">D6-4</strain>
    </source>
</reference>
<dbReference type="InterPro" id="IPR036388">
    <property type="entry name" value="WH-like_DNA-bd_sf"/>
</dbReference>